<dbReference type="AlphaFoldDB" id="W1NP75"/>
<keyword evidence="2" id="KW-0808">Transferase</keyword>
<dbReference type="GO" id="GO:0008171">
    <property type="term" value="F:O-methyltransferase activity"/>
    <property type="evidence" value="ECO:0007669"/>
    <property type="project" value="InterPro"/>
</dbReference>
<dbReference type="Gramene" id="ERM98276">
    <property type="protein sequence ID" value="ERM98276"/>
    <property type="gene ID" value="AMTR_s00741p00012870"/>
</dbReference>
<reference evidence="6" key="1">
    <citation type="journal article" date="2013" name="Science">
        <title>The Amborella genome and the evolution of flowering plants.</title>
        <authorList>
            <consortium name="Amborella Genome Project"/>
        </authorList>
    </citation>
    <scope>NUCLEOTIDE SEQUENCE [LARGE SCALE GENOMIC DNA]</scope>
</reference>
<dbReference type="HOGENOM" id="CLU_005533_9_1_1"/>
<proteinExistence type="predicted"/>
<evidence type="ECO:0000256" key="2">
    <source>
        <dbReference type="ARBA" id="ARBA00022679"/>
    </source>
</evidence>
<organism evidence="5 6">
    <name type="scientific">Amborella trichopoda</name>
    <dbReference type="NCBI Taxonomy" id="13333"/>
    <lineage>
        <taxon>Eukaryota</taxon>
        <taxon>Viridiplantae</taxon>
        <taxon>Streptophyta</taxon>
        <taxon>Embryophyta</taxon>
        <taxon>Tracheophyta</taxon>
        <taxon>Spermatophyta</taxon>
        <taxon>Magnoliopsida</taxon>
        <taxon>Amborellales</taxon>
        <taxon>Amborellaceae</taxon>
        <taxon>Amborella</taxon>
    </lineage>
</organism>
<gene>
    <name evidence="5" type="ORF">AMTR_s00741p00012870</name>
</gene>
<dbReference type="Proteomes" id="UP000017836">
    <property type="component" value="Unassembled WGS sequence"/>
</dbReference>
<keyword evidence="3" id="KW-0949">S-adenosyl-L-methionine</keyword>
<protein>
    <recommendedName>
        <fullName evidence="4">O-methyltransferase C-terminal domain-containing protein</fullName>
    </recommendedName>
</protein>
<dbReference type="GO" id="GO:0032259">
    <property type="term" value="P:methylation"/>
    <property type="evidence" value="ECO:0007669"/>
    <property type="project" value="UniProtKB-KW"/>
</dbReference>
<dbReference type="InterPro" id="IPR016461">
    <property type="entry name" value="COMT-like"/>
</dbReference>
<dbReference type="PROSITE" id="PS51683">
    <property type="entry name" value="SAM_OMT_II"/>
    <property type="match status" value="1"/>
</dbReference>
<dbReference type="eggNOG" id="KOG3178">
    <property type="taxonomic scope" value="Eukaryota"/>
</dbReference>
<evidence type="ECO:0000259" key="4">
    <source>
        <dbReference type="Pfam" id="PF00891"/>
    </source>
</evidence>
<feature type="non-terminal residue" evidence="5">
    <location>
        <position position="1"/>
    </location>
</feature>
<dbReference type="OMA" id="HEWSEDL"/>
<dbReference type="STRING" id="13333.W1NP75"/>
<feature type="domain" description="O-methyltransferase C-terminal" evidence="4">
    <location>
        <begin position="1"/>
        <end position="80"/>
    </location>
</feature>
<dbReference type="Gene3D" id="3.40.50.150">
    <property type="entry name" value="Vaccinia Virus protein VP39"/>
    <property type="match status" value="1"/>
</dbReference>
<evidence type="ECO:0000313" key="5">
    <source>
        <dbReference type="EMBL" id="ERM98276.1"/>
    </source>
</evidence>
<keyword evidence="6" id="KW-1185">Reference proteome</keyword>
<dbReference type="Pfam" id="PF00891">
    <property type="entry name" value="Methyltransf_2"/>
    <property type="match status" value="1"/>
</dbReference>
<dbReference type="InterPro" id="IPR001077">
    <property type="entry name" value="COMT_C"/>
</dbReference>
<keyword evidence="1" id="KW-0489">Methyltransferase</keyword>
<dbReference type="PANTHER" id="PTHR11746">
    <property type="entry name" value="O-METHYLTRANSFERASE"/>
    <property type="match status" value="1"/>
</dbReference>
<evidence type="ECO:0000313" key="6">
    <source>
        <dbReference type="Proteomes" id="UP000017836"/>
    </source>
</evidence>
<evidence type="ECO:0000256" key="1">
    <source>
        <dbReference type="ARBA" id="ARBA00022603"/>
    </source>
</evidence>
<dbReference type="InterPro" id="IPR029063">
    <property type="entry name" value="SAM-dependent_MTases_sf"/>
</dbReference>
<dbReference type="SUPFAM" id="SSF53335">
    <property type="entry name" value="S-adenosyl-L-methionine-dependent methyltransferases"/>
    <property type="match status" value="1"/>
</dbReference>
<dbReference type="EMBL" id="KI395441">
    <property type="protein sequence ID" value="ERM98276.1"/>
    <property type="molecule type" value="Genomic_DNA"/>
</dbReference>
<accession>W1NP75</accession>
<name>W1NP75_AMBTC</name>
<evidence type="ECO:0000256" key="3">
    <source>
        <dbReference type="ARBA" id="ARBA00022691"/>
    </source>
</evidence>
<sequence>WILHNWEDEECVKILKQCKKSIPKNGGKLIIVDAVLRPEEDTSSFADSRLAFDLVMVTLSTGGKERTKKEWRDVLSQGGFGIRKIVSLPALQFIIEAYPQEH</sequence>